<dbReference type="EMBL" id="LT841305">
    <property type="protein sequence ID" value="SMH67095.1"/>
    <property type="molecule type" value="Genomic_DNA"/>
</dbReference>
<reference evidence="14" key="2">
    <citation type="submission" date="2014-07" db="EMBL/GenBank/DDBJ databases">
        <title>Initial genome analysis of the psychrotolerant acidophile Acidithiobacillus ferrivorans CF27: insights into iron and sulfur oxidation pathways and into biofilm formation.</title>
        <authorList>
            <person name="Talla E."/>
            <person name="Hedrich S."/>
            <person name="Mangenot S."/>
            <person name="Ji B."/>
            <person name="Johnson D.B."/>
            <person name="Barbe V."/>
            <person name="Bonnefoy V."/>
        </authorList>
    </citation>
    <scope>NUCLEOTIDE SEQUENCE [LARGE SCALE GENOMIC DNA]</scope>
    <source>
        <strain evidence="14">CF27</strain>
    </source>
</reference>
<dbReference type="PROSITE" id="PS51257">
    <property type="entry name" value="PROKAR_LIPOPROTEIN"/>
    <property type="match status" value="1"/>
</dbReference>
<keyword evidence="12 14" id="KW-0449">Lipoprotein</keyword>
<evidence type="ECO:0000256" key="4">
    <source>
        <dbReference type="ARBA" id="ARBA00016202"/>
    </source>
</evidence>
<evidence type="ECO:0000256" key="11">
    <source>
        <dbReference type="ARBA" id="ARBA00023237"/>
    </source>
</evidence>
<keyword evidence="5" id="KW-0813">Transport</keyword>
<keyword evidence="16" id="KW-1185">Reference proteome</keyword>
<dbReference type="Pfam" id="PF03550">
    <property type="entry name" value="LolB"/>
    <property type="match status" value="1"/>
</dbReference>
<feature type="signal peptide" evidence="13">
    <location>
        <begin position="1"/>
        <end position="34"/>
    </location>
</feature>
<evidence type="ECO:0000256" key="5">
    <source>
        <dbReference type="ARBA" id="ARBA00022448"/>
    </source>
</evidence>
<name>A0A060USW4_9PROT</name>
<evidence type="ECO:0000256" key="13">
    <source>
        <dbReference type="SAM" id="SignalP"/>
    </source>
</evidence>
<evidence type="ECO:0000256" key="9">
    <source>
        <dbReference type="ARBA" id="ARBA00023139"/>
    </source>
</evidence>
<feature type="chain" id="PRO_5001587973" description="Outer-membrane lipoprotein LolB" evidence="13">
    <location>
        <begin position="35"/>
        <end position="218"/>
    </location>
</feature>
<dbReference type="Proteomes" id="UP000193925">
    <property type="component" value="Chromosome AFERRI"/>
</dbReference>
<comment type="subcellular location">
    <subcellularLocation>
        <location evidence="1">Cell outer membrane</location>
        <topology evidence="1">Lipid-anchor</topology>
    </subcellularLocation>
</comment>
<keyword evidence="7" id="KW-0653">Protein transport</keyword>
<evidence type="ECO:0000256" key="7">
    <source>
        <dbReference type="ARBA" id="ARBA00022927"/>
    </source>
</evidence>
<dbReference type="GO" id="GO:0015031">
    <property type="term" value="P:protein transport"/>
    <property type="evidence" value="ECO:0007669"/>
    <property type="project" value="UniProtKB-KW"/>
</dbReference>
<dbReference type="NCBIfam" id="TIGR00548">
    <property type="entry name" value="lolB"/>
    <property type="match status" value="1"/>
</dbReference>
<evidence type="ECO:0000313" key="16">
    <source>
        <dbReference type="Proteomes" id="UP000193925"/>
    </source>
</evidence>
<evidence type="ECO:0000256" key="6">
    <source>
        <dbReference type="ARBA" id="ARBA00022729"/>
    </source>
</evidence>
<organism evidence="14">
    <name type="scientific">Acidithiobacillus ferrivorans</name>
    <dbReference type="NCBI Taxonomy" id="160808"/>
    <lineage>
        <taxon>Bacteria</taxon>
        <taxon>Pseudomonadati</taxon>
        <taxon>Pseudomonadota</taxon>
        <taxon>Acidithiobacillia</taxon>
        <taxon>Acidithiobacillales</taxon>
        <taxon>Acidithiobacillaceae</taxon>
        <taxon>Acidithiobacillus</taxon>
    </lineage>
</organism>
<evidence type="ECO:0000256" key="2">
    <source>
        <dbReference type="ARBA" id="ARBA00009696"/>
    </source>
</evidence>
<dbReference type="CDD" id="cd16326">
    <property type="entry name" value="LolB"/>
    <property type="match status" value="1"/>
</dbReference>
<keyword evidence="11" id="KW-0998">Cell outer membrane</keyword>
<evidence type="ECO:0000313" key="15">
    <source>
        <dbReference type="EMBL" id="SMH67095.1"/>
    </source>
</evidence>
<evidence type="ECO:0000256" key="12">
    <source>
        <dbReference type="ARBA" id="ARBA00023288"/>
    </source>
</evidence>
<dbReference type="InterPro" id="IPR029046">
    <property type="entry name" value="LolA/LolB/LppX"/>
</dbReference>
<comment type="similarity">
    <text evidence="2">Belongs to the LolB family.</text>
</comment>
<sequence>MTTSYFRQLAPRAAQRPIRTLAALLLTGVLSACATTPPTQPSTHIILSTTERNQVVASLKYWQASGQAALSTPKTSKDFGFRWKQSPQHQELSIYDPLGRTVARIEVDPQGAQLQLANGETRQANNLDALLALVLHVELPASELPDWMLGLRSAAVTEQQNPSGLPTVLHSGTWQIHYLQYAPVGGLTMPKLLQATGPGGITLRLAITQWRMGGHSVP</sequence>
<gene>
    <name evidence="14" type="ORF">AFERRI_30305</name>
    <name evidence="15" type="ORF">AFERRI_50296</name>
</gene>
<evidence type="ECO:0000256" key="1">
    <source>
        <dbReference type="ARBA" id="ARBA00004459"/>
    </source>
</evidence>
<protein>
    <recommendedName>
        <fullName evidence="4">Outer-membrane lipoprotein LolB</fullName>
    </recommendedName>
</protein>
<dbReference type="SUPFAM" id="SSF89392">
    <property type="entry name" value="Prokaryotic lipoproteins and lipoprotein localization factors"/>
    <property type="match status" value="1"/>
</dbReference>
<evidence type="ECO:0000256" key="10">
    <source>
        <dbReference type="ARBA" id="ARBA00023186"/>
    </source>
</evidence>
<accession>A0A060USW4</accession>
<dbReference type="Gene3D" id="2.50.20.10">
    <property type="entry name" value="Lipoprotein localisation LolA/LolB/LppX"/>
    <property type="match status" value="1"/>
</dbReference>
<evidence type="ECO:0000256" key="8">
    <source>
        <dbReference type="ARBA" id="ARBA00023136"/>
    </source>
</evidence>
<reference evidence="14" key="1">
    <citation type="submission" date="2014-03" db="EMBL/GenBank/DDBJ databases">
        <authorList>
            <person name="Genoscope - CEA"/>
        </authorList>
    </citation>
    <scope>NUCLEOTIDE SEQUENCE [LARGE SCALE GENOMIC DNA]</scope>
    <source>
        <strain evidence="14">CF27</strain>
    </source>
</reference>
<dbReference type="InterPro" id="IPR004565">
    <property type="entry name" value="OM_lipoprot_LolB"/>
</dbReference>
<keyword evidence="9" id="KW-0564">Palmitate</keyword>
<keyword evidence="10" id="KW-0143">Chaperone</keyword>
<reference evidence="15 16" key="3">
    <citation type="submission" date="2017-03" db="EMBL/GenBank/DDBJ databases">
        <authorList>
            <person name="Regsiter A."/>
            <person name="William W."/>
        </authorList>
    </citation>
    <scope>NUCLEOTIDE SEQUENCE [LARGE SCALE GENOMIC DNA]</scope>
    <source>
        <strain evidence="15">PRJEB5721</strain>
    </source>
</reference>
<dbReference type="EMBL" id="CCCS020000023">
    <property type="protein sequence ID" value="CDQ09659.1"/>
    <property type="molecule type" value="Genomic_DNA"/>
</dbReference>
<keyword evidence="8" id="KW-0472">Membrane</keyword>
<evidence type="ECO:0000256" key="3">
    <source>
        <dbReference type="ARBA" id="ARBA00011245"/>
    </source>
</evidence>
<dbReference type="AlphaFoldDB" id="A0A060USW4"/>
<dbReference type="GO" id="GO:0009279">
    <property type="term" value="C:cell outer membrane"/>
    <property type="evidence" value="ECO:0007669"/>
    <property type="project" value="UniProtKB-SubCell"/>
</dbReference>
<comment type="subunit">
    <text evidence="3">Monomer.</text>
</comment>
<proteinExistence type="inferred from homology"/>
<dbReference type="RefSeq" id="WP_051984730.1">
    <property type="nucleotide sequence ID" value="NZ_CCCS020000023.1"/>
</dbReference>
<evidence type="ECO:0000313" key="14">
    <source>
        <dbReference type="EMBL" id="CDQ09659.1"/>
    </source>
</evidence>
<keyword evidence="6 13" id="KW-0732">Signal</keyword>